<dbReference type="PANTHER" id="PTHR24321:SF8">
    <property type="entry name" value="ESTRADIOL 17-BETA-DEHYDROGENASE 8-RELATED"/>
    <property type="match status" value="1"/>
</dbReference>
<dbReference type="InterPro" id="IPR002347">
    <property type="entry name" value="SDR_fam"/>
</dbReference>
<comment type="caution">
    <text evidence="3">The sequence shown here is derived from an EMBL/GenBank/DDBJ whole genome shotgun (WGS) entry which is preliminary data.</text>
</comment>
<dbReference type="PRINTS" id="PR00081">
    <property type="entry name" value="GDHRDH"/>
</dbReference>
<organism evidence="3 4">
    <name type="scientific">Sphingobium fuliginis (strain ATCC 27551)</name>
    <dbReference type="NCBI Taxonomy" id="336203"/>
    <lineage>
        <taxon>Bacteria</taxon>
        <taxon>Pseudomonadati</taxon>
        <taxon>Pseudomonadota</taxon>
        <taxon>Alphaproteobacteria</taxon>
        <taxon>Sphingomonadales</taxon>
        <taxon>Sphingomonadaceae</taxon>
        <taxon>Sphingobium</taxon>
    </lineage>
</organism>
<accession>A0A292ZBW8</accession>
<dbReference type="Proteomes" id="UP000221538">
    <property type="component" value="Unassembled WGS sequence"/>
</dbReference>
<dbReference type="PRINTS" id="PR00080">
    <property type="entry name" value="SDRFAMILY"/>
</dbReference>
<dbReference type="Gene3D" id="3.40.50.720">
    <property type="entry name" value="NAD(P)-binding Rossmann-like Domain"/>
    <property type="match status" value="1"/>
</dbReference>
<name>A0A292ZBW8_SPHSA</name>
<proteinExistence type="inferred from homology"/>
<evidence type="ECO:0000313" key="3">
    <source>
        <dbReference type="EMBL" id="GAY22202.1"/>
    </source>
</evidence>
<dbReference type="Pfam" id="PF13561">
    <property type="entry name" value="adh_short_C2"/>
    <property type="match status" value="1"/>
</dbReference>
<sequence>MLAANGASVLLADINIDGAKTAAANLREHGFVAEAVGVDMAREDQIAAMVASAIDKFGRLDALHNNVALLAREVVGRDLTITDLDADIFRQCLDVNMVGAAVAAKYAIPHIIAQGGGAVINTASIAGIRGEIVRPIYGSSKAGLIGLSRSIAAQYGKKGVRAVTISPGLIITPSVAKAVSQGQVDRLMRHALVTRAGKPEDVGNLAAFLIADEGSYLTGIDIVLDGGFLAHWPTYAEELEALHEVSQPLPAK</sequence>
<gene>
    <name evidence="3" type="ORF">SFOMI_2757</name>
</gene>
<dbReference type="EC" id="1.1.1.100" evidence="3"/>
<evidence type="ECO:0000256" key="2">
    <source>
        <dbReference type="ARBA" id="ARBA00023002"/>
    </source>
</evidence>
<dbReference type="PANTHER" id="PTHR24321">
    <property type="entry name" value="DEHYDROGENASES, SHORT CHAIN"/>
    <property type="match status" value="1"/>
</dbReference>
<dbReference type="AlphaFoldDB" id="A0A292ZBW8"/>
<dbReference type="EMBL" id="BEWI01000032">
    <property type="protein sequence ID" value="GAY22202.1"/>
    <property type="molecule type" value="Genomic_DNA"/>
</dbReference>
<evidence type="ECO:0000313" key="4">
    <source>
        <dbReference type="Proteomes" id="UP000221538"/>
    </source>
</evidence>
<reference evidence="3 4" key="1">
    <citation type="journal article" date="2013" name="Biodegradation">
        <title>Occurrence of 4-tert-butylphenol (4-t-BP) biodegradation in an aquatic sample caused by the presence of Spirodela polyrrhiza and isolation of a 4-t-BP-utilizing bacterium.</title>
        <authorList>
            <person name="Ogata Y."/>
            <person name="Toyama T."/>
            <person name="Yu N."/>
            <person name="Wang X."/>
            <person name="Sei K."/>
            <person name="Ike M."/>
        </authorList>
    </citation>
    <scope>NUCLEOTIDE SEQUENCE [LARGE SCALE GENOMIC DNA]</scope>
    <source>
        <strain evidence="3 4">OMI</strain>
    </source>
</reference>
<evidence type="ECO:0000256" key="1">
    <source>
        <dbReference type="ARBA" id="ARBA00006484"/>
    </source>
</evidence>
<dbReference type="CDD" id="cd05233">
    <property type="entry name" value="SDR_c"/>
    <property type="match status" value="1"/>
</dbReference>
<dbReference type="InterPro" id="IPR020904">
    <property type="entry name" value="Sc_DH/Rdtase_CS"/>
</dbReference>
<dbReference type="PROSITE" id="PS00061">
    <property type="entry name" value="ADH_SHORT"/>
    <property type="match status" value="1"/>
</dbReference>
<keyword evidence="2 3" id="KW-0560">Oxidoreductase</keyword>
<dbReference type="InterPro" id="IPR036291">
    <property type="entry name" value="NAD(P)-bd_dom_sf"/>
</dbReference>
<dbReference type="GO" id="GO:0004316">
    <property type="term" value="F:3-oxoacyl-[acyl-carrier-protein] reductase (NADPH) activity"/>
    <property type="evidence" value="ECO:0007669"/>
    <property type="project" value="UniProtKB-EC"/>
</dbReference>
<comment type="similarity">
    <text evidence="1">Belongs to the short-chain dehydrogenases/reductases (SDR) family.</text>
</comment>
<reference evidence="3 4" key="2">
    <citation type="journal article" date="2013" name="Environ. Sci. Technol.">
        <title>The 4-tert-butylphenol-utilizing bacterium Sphingobium fuliginis OMI can degrade bisphenols via phenolic ring hydroxylation and meta-cleavage pathway.</title>
        <authorList>
            <person name="Ogata Y."/>
            <person name="Goda S."/>
            <person name="Toyama T."/>
            <person name="Sei K."/>
            <person name="Ike M."/>
        </authorList>
    </citation>
    <scope>NUCLEOTIDE SEQUENCE [LARGE SCALE GENOMIC DNA]</scope>
    <source>
        <strain evidence="3 4">OMI</strain>
    </source>
</reference>
<dbReference type="SUPFAM" id="SSF51735">
    <property type="entry name" value="NAD(P)-binding Rossmann-fold domains"/>
    <property type="match status" value="1"/>
</dbReference>
<protein>
    <submittedName>
        <fullName evidence="3">3-oxoacyl-[acyl-carrier protein] reductase</fullName>
        <ecNumber evidence="3">1.1.1.100</ecNumber>
    </submittedName>
</protein>